<evidence type="ECO:0000256" key="1">
    <source>
        <dbReference type="SAM" id="MobiDB-lite"/>
    </source>
</evidence>
<dbReference type="RefSeq" id="XP_004995246.1">
    <property type="nucleotide sequence ID" value="XM_004995189.1"/>
</dbReference>
<dbReference type="EMBL" id="GL832962">
    <property type="protein sequence ID" value="EGD82882.1"/>
    <property type="molecule type" value="Genomic_DNA"/>
</dbReference>
<dbReference type="InParanoid" id="F2U5U1"/>
<name>F2U5U1_SALR5</name>
<proteinExistence type="predicted"/>
<keyword evidence="3" id="KW-1185">Reference proteome</keyword>
<dbReference type="KEGG" id="sre:PTSG_03512"/>
<dbReference type="GeneID" id="16075827"/>
<evidence type="ECO:0000313" key="2">
    <source>
        <dbReference type="EMBL" id="EGD82882.1"/>
    </source>
</evidence>
<evidence type="ECO:0000313" key="3">
    <source>
        <dbReference type="Proteomes" id="UP000007799"/>
    </source>
</evidence>
<sequence length="398" mass="45170">MPKPVTKKHVTPQEIVEICACLRNMRGQGTLTEKETLLVLHVYMQLKLAHLENRRKSKGKRSNGQVDERAAKQLGVGLSTVRRKYAMLNKLLQEHGIDGLKTLSVENRRGKATQLPTRVPTTKRVLRQVRDHVRMQREGGHRITAVQVLDFLRKHRHVDVRPSFAGDGDDELDRAAALRAVQRFLRRAGYLRGNKHVVQENPRHKQLLAKYLKEFDANRRLPPDERLREVYLDESYIDRNYNRNRDSLYDPNDGQDMHSHRKIKRGRRYCFALAVQGPDPRVCTRQRHQLASTLAKLPPSSSANAKNESNSNTAQVQLVDPAVRILQTSQDHVRLAFSLVVAPALLALTNSTSLPAVVLCDPTSGARSLRTSGLPSSIQKRYLDPPPAPLHRTHLLLP</sequence>
<protein>
    <submittedName>
        <fullName evidence="2">Uncharacterized protein</fullName>
    </submittedName>
</protein>
<dbReference type="Proteomes" id="UP000007799">
    <property type="component" value="Unassembled WGS sequence"/>
</dbReference>
<gene>
    <name evidence="2" type="ORF">PTSG_03512</name>
</gene>
<accession>F2U5U1</accession>
<dbReference type="AlphaFoldDB" id="F2U5U1"/>
<feature type="region of interest" description="Disordered" evidence="1">
    <location>
        <begin position="377"/>
        <end position="398"/>
    </location>
</feature>
<reference evidence="2" key="1">
    <citation type="submission" date="2009-08" db="EMBL/GenBank/DDBJ databases">
        <title>Annotation of Salpingoeca rosetta.</title>
        <authorList>
            <consortium name="The Broad Institute Genome Sequencing Platform"/>
            <person name="Russ C."/>
            <person name="Cuomo C."/>
            <person name="Burger G."/>
            <person name="Gray M.W."/>
            <person name="Holland P.W.H."/>
            <person name="King N."/>
            <person name="Lang F.B.F."/>
            <person name="Roger A.J."/>
            <person name="Ruiz-Trillo I."/>
            <person name="Young S.K."/>
            <person name="Zeng Q."/>
            <person name="Gargeya S."/>
            <person name="Alvarado L."/>
            <person name="Berlin A."/>
            <person name="Chapman S.B."/>
            <person name="Chen Z."/>
            <person name="Freedman E."/>
            <person name="Gellesch M."/>
            <person name="Goldberg J."/>
            <person name="Griggs A."/>
            <person name="Gujja S."/>
            <person name="Heilman E."/>
            <person name="Heiman D."/>
            <person name="Howarth C."/>
            <person name="Mehta T."/>
            <person name="Neiman D."/>
            <person name="Pearson M."/>
            <person name="Roberts A."/>
            <person name="Saif S."/>
            <person name="Shea T."/>
            <person name="Shenoy N."/>
            <person name="Sisk P."/>
            <person name="Stolte C."/>
            <person name="Sykes S."/>
            <person name="White J."/>
            <person name="Yandava C."/>
            <person name="Haas B."/>
            <person name="Nusbaum C."/>
            <person name="Birren B."/>
        </authorList>
    </citation>
    <scope>NUCLEOTIDE SEQUENCE [LARGE SCALE GENOMIC DNA]</scope>
    <source>
        <strain evidence="2">ATCC 50818</strain>
    </source>
</reference>
<organism evidence="3">
    <name type="scientific">Salpingoeca rosetta (strain ATCC 50818 / BSB-021)</name>
    <dbReference type="NCBI Taxonomy" id="946362"/>
    <lineage>
        <taxon>Eukaryota</taxon>
        <taxon>Choanoflagellata</taxon>
        <taxon>Craspedida</taxon>
        <taxon>Salpingoecidae</taxon>
        <taxon>Salpingoeca</taxon>
    </lineage>
</organism>